<dbReference type="Gene3D" id="3.30.420.10">
    <property type="entry name" value="Ribonuclease H-like superfamily/Ribonuclease H"/>
    <property type="match status" value="1"/>
</dbReference>
<feature type="region of interest" description="Disordered" evidence="3">
    <location>
        <begin position="447"/>
        <end position="468"/>
    </location>
</feature>
<sequence length="504" mass="57123">MPRSYVRKTLRGQWSEEDLQNAIGDIIAGRGSVREISRIYKVPVRTIMRRKESGNLNKIPLGRKSCLNTEQETSLSKYIQNMASHGFALSAHDIRKLAFSFAVQKNIPHTFNNEAKKAGQDWFLSFMTRHPELAVRKAQGLSIARAKGMTQEECVKYFELLGDILRENNLLNVPQKIFNLNETGLQLNNNPGNVVTNKGAKMVNCITSAEKGETISVITCVNAEGSFLPPRCIFKGKNKKIEFEDGLPPGGKVIMGEKSAYVTSDIFFQWFREFFVPRKGHGKVLMIMDGHSSHCSNVELLDYAVANDVILFCLPSHSTHWLQPLDRSFFKPLKTYWSQTCQNWIHNNPGRKLGRLQFASLFNVAWCKAATIQNGASGFNTCGIYPFNPERIPDYAFVLDQIGQGQENPNPGENIIEGEWHNENNNFPDVIAKNNDRKDKNPFEEILPIPRIEPGPSNNRGHRKQHADVLTSPETITVKRTKKEEKIKKLKLYAPRIGTSPEYY</sequence>
<keyword evidence="5" id="KW-1185">Reference proteome</keyword>
<dbReference type="Pfam" id="PF03221">
    <property type="entry name" value="HTH_Tnp_Tc5"/>
    <property type="match status" value="1"/>
</dbReference>
<dbReference type="PROSITE" id="PS51253">
    <property type="entry name" value="HTH_CENPB"/>
    <property type="match status" value="1"/>
</dbReference>
<reference evidence="6" key="1">
    <citation type="submission" date="2025-08" db="UniProtKB">
        <authorList>
            <consortium name="RefSeq"/>
        </authorList>
    </citation>
    <scope>IDENTIFICATION</scope>
    <source>
        <tissue evidence="6">Gonads</tissue>
    </source>
</reference>
<dbReference type="Gene3D" id="1.10.10.60">
    <property type="entry name" value="Homeodomain-like"/>
    <property type="match status" value="1"/>
</dbReference>
<dbReference type="OrthoDB" id="6741597at2759"/>
<protein>
    <submittedName>
        <fullName evidence="6">Tigger transposable element-derived protein 2-like</fullName>
    </submittedName>
</protein>
<proteinExistence type="predicted"/>
<name>A0A6J2Y4W3_SITOR</name>
<dbReference type="GO" id="GO:0005634">
    <property type="term" value="C:nucleus"/>
    <property type="evidence" value="ECO:0007669"/>
    <property type="project" value="UniProtKB-SubCell"/>
</dbReference>
<dbReference type="GeneID" id="115884417"/>
<dbReference type="InterPro" id="IPR006600">
    <property type="entry name" value="HTH_CenpB_DNA-bd_dom"/>
</dbReference>
<dbReference type="InterPro" id="IPR004875">
    <property type="entry name" value="DDE_SF_endonuclease_dom"/>
</dbReference>
<dbReference type="RefSeq" id="XP_030758838.1">
    <property type="nucleotide sequence ID" value="XM_030902978.1"/>
</dbReference>
<dbReference type="InterPro" id="IPR036397">
    <property type="entry name" value="RNaseH_sf"/>
</dbReference>
<gene>
    <name evidence="6" type="primary">LOC115884417</name>
</gene>
<dbReference type="InterPro" id="IPR009057">
    <property type="entry name" value="Homeodomain-like_sf"/>
</dbReference>
<evidence type="ECO:0000256" key="3">
    <source>
        <dbReference type="SAM" id="MobiDB-lite"/>
    </source>
</evidence>
<dbReference type="PANTHER" id="PTHR19303:SF74">
    <property type="entry name" value="POGO TRANSPOSABLE ELEMENT WITH KRAB DOMAIN"/>
    <property type="match status" value="1"/>
</dbReference>
<evidence type="ECO:0000256" key="1">
    <source>
        <dbReference type="ARBA" id="ARBA00004123"/>
    </source>
</evidence>
<dbReference type="Proteomes" id="UP000504635">
    <property type="component" value="Unplaced"/>
</dbReference>
<dbReference type="KEGG" id="soy:115884417"/>
<evidence type="ECO:0000259" key="4">
    <source>
        <dbReference type="PROSITE" id="PS51253"/>
    </source>
</evidence>
<evidence type="ECO:0000313" key="5">
    <source>
        <dbReference type="Proteomes" id="UP000504635"/>
    </source>
</evidence>
<feature type="domain" description="HTH CENPB-type" evidence="4">
    <location>
        <begin position="59"/>
        <end position="136"/>
    </location>
</feature>
<dbReference type="SUPFAM" id="SSF46689">
    <property type="entry name" value="Homeodomain-like"/>
    <property type="match status" value="1"/>
</dbReference>
<accession>A0A6J2Y4W3</accession>
<organism evidence="5 6">
    <name type="scientific">Sitophilus oryzae</name>
    <name type="common">Rice weevil</name>
    <name type="synonym">Curculio oryzae</name>
    <dbReference type="NCBI Taxonomy" id="7048"/>
    <lineage>
        <taxon>Eukaryota</taxon>
        <taxon>Metazoa</taxon>
        <taxon>Ecdysozoa</taxon>
        <taxon>Arthropoda</taxon>
        <taxon>Hexapoda</taxon>
        <taxon>Insecta</taxon>
        <taxon>Pterygota</taxon>
        <taxon>Neoptera</taxon>
        <taxon>Endopterygota</taxon>
        <taxon>Coleoptera</taxon>
        <taxon>Polyphaga</taxon>
        <taxon>Cucujiformia</taxon>
        <taxon>Curculionidae</taxon>
        <taxon>Dryophthorinae</taxon>
        <taxon>Sitophilus</taxon>
    </lineage>
</organism>
<dbReference type="Pfam" id="PF03184">
    <property type="entry name" value="DDE_1"/>
    <property type="match status" value="1"/>
</dbReference>
<feature type="non-terminal residue" evidence="6">
    <location>
        <position position="504"/>
    </location>
</feature>
<comment type="subcellular location">
    <subcellularLocation>
        <location evidence="1">Nucleus</location>
    </subcellularLocation>
</comment>
<dbReference type="InParanoid" id="A0A6J2Y4W3"/>
<dbReference type="AlphaFoldDB" id="A0A6J2Y4W3"/>
<dbReference type="GO" id="GO:0003677">
    <property type="term" value="F:DNA binding"/>
    <property type="evidence" value="ECO:0007669"/>
    <property type="project" value="UniProtKB-KW"/>
</dbReference>
<evidence type="ECO:0000256" key="2">
    <source>
        <dbReference type="ARBA" id="ARBA00023125"/>
    </source>
</evidence>
<dbReference type="InterPro" id="IPR050863">
    <property type="entry name" value="CenT-Element_Derived"/>
</dbReference>
<dbReference type="PANTHER" id="PTHR19303">
    <property type="entry name" value="TRANSPOSON"/>
    <property type="match status" value="1"/>
</dbReference>
<evidence type="ECO:0000313" key="6">
    <source>
        <dbReference type="RefSeq" id="XP_030758838.1"/>
    </source>
</evidence>
<keyword evidence="2" id="KW-0238">DNA-binding</keyword>